<dbReference type="PANTHER" id="PTHR33121">
    <property type="entry name" value="CYCLIC DI-GMP PHOSPHODIESTERASE PDEF"/>
    <property type="match status" value="1"/>
</dbReference>
<evidence type="ECO:0000259" key="3">
    <source>
        <dbReference type="PROSITE" id="PS50883"/>
    </source>
</evidence>
<dbReference type="CDD" id="cd01949">
    <property type="entry name" value="GGDEF"/>
    <property type="match status" value="1"/>
</dbReference>
<name>A0A1D8GIT9_9FIRM</name>
<dbReference type="Pfam" id="PF00563">
    <property type="entry name" value="EAL"/>
    <property type="match status" value="1"/>
</dbReference>
<dbReference type="InterPro" id="IPR000160">
    <property type="entry name" value="GGDEF_dom"/>
</dbReference>
<keyword evidence="6" id="KW-1185">Reference proteome</keyword>
<dbReference type="Gene3D" id="3.20.20.450">
    <property type="entry name" value="EAL domain"/>
    <property type="match status" value="1"/>
</dbReference>
<dbReference type="SUPFAM" id="SSF141868">
    <property type="entry name" value="EAL domain-like"/>
    <property type="match status" value="1"/>
</dbReference>
<dbReference type="AlphaFoldDB" id="A0A1D8GIT9"/>
<evidence type="ECO:0000313" key="6">
    <source>
        <dbReference type="Proteomes" id="UP000095743"/>
    </source>
</evidence>
<dbReference type="EMBL" id="CP017269">
    <property type="protein sequence ID" value="AOT70835.1"/>
    <property type="molecule type" value="Genomic_DNA"/>
</dbReference>
<dbReference type="Proteomes" id="UP000095743">
    <property type="component" value="Chromosome"/>
</dbReference>
<feature type="transmembrane region" description="Helical" evidence="2">
    <location>
        <begin position="40"/>
        <end position="59"/>
    </location>
</feature>
<proteinExistence type="predicted"/>
<dbReference type="Pfam" id="PF00990">
    <property type="entry name" value="GGDEF"/>
    <property type="match status" value="1"/>
</dbReference>
<keyword evidence="1" id="KW-0175">Coiled coil</keyword>
<dbReference type="NCBIfam" id="TIGR00254">
    <property type="entry name" value="GGDEF"/>
    <property type="match status" value="1"/>
</dbReference>
<protein>
    <recommendedName>
        <fullName evidence="7">Diguanylate cyclase</fullName>
    </recommendedName>
</protein>
<dbReference type="PROSITE" id="PS50883">
    <property type="entry name" value="EAL"/>
    <property type="match status" value="1"/>
</dbReference>
<keyword evidence="2" id="KW-0472">Membrane</keyword>
<dbReference type="InterPro" id="IPR043128">
    <property type="entry name" value="Rev_trsase/Diguanyl_cyclase"/>
</dbReference>
<dbReference type="OrthoDB" id="9762141at2"/>
<dbReference type="Gene3D" id="3.30.70.270">
    <property type="match status" value="1"/>
</dbReference>
<feature type="coiled-coil region" evidence="1">
    <location>
        <begin position="111"/>
        <end position="146"/>
    </location>
</feature>
<dbReference type="SUPFAM" id="SSF55073">
    <property type="entry name" value="Nucleotide cyclase"/>
    <property type="match status" value="1"/>
</dbReference>
<organism evidence="5 6">
    <name type="scientific">Geosporobacter ferrireducens</name>
    <dbReference type="NCBI Taxonomy" id="1424294"/>
    <lineage>
        <taxon>Bacteria</taxon>
        <taxon>Bacillati</taxon>
        <taxon>Bacillota</taxon>
        <taxon>Clostridia</taxon>
        <taxon>Peptostreptococcales</taxon>
        <taxon>Thermotaleaceae</taxon>
        <taxon>Geosporobacter</taxon>
    </lineage>
</organism>
<sequence>MSKKVQQDFDKKDMKSKFIRGTFYISDHILKSDHIQSSSLAALKITLIYAFIGILWILFSDEVLKYFAQDINGLTDLQTFKGWFYVTATASLLYVLIYRHMKNTLYWSKELMDSYEELEAITEELLAAEEEQNQQLMKLKESEEALRVSEARVFDLSYYDPLTGLPNQTLFYDKLTQALSQAQIKNHKAALLYLDLDYFKFINETAGHNTGNELLVKVGAALKACLHEIHTVTRYSRDEFAILLPVIFDPESVTDIANNILKLFESPWMLNQQEIYITASIGIAIYPDDSHEGYDLLQKSETAMCYAKDQGRNCHQFYSQKLNVPLLEKFQLETHLRSALRNNEFFLHYQPLADLTSGRIVGAEALLRWQHPLMGLIPPMKFIPLAEASNLILPIGEWVLRTACKQLKTWKDQGHPTIVISINLSARQFQQSNLVDLVTSILTEYQIEPHCLEIEITESIVLHNLELVIEALHHFKQMGIRIALDDFGTGYSSLNYLKQLPIDTIKIDKSFISGIMKDPKEEAIAKAIINLAHNLGLSVTGEGIETKEQLLFLRNRFCDKAQGYFISKPLPSEELEKAFIKNINLI</sequence>
<evidence type="ECO:0000256" key="1">
    <source>
        <dbReference type="SAM" id="Coils"/>
    </source>
</evidence>
<gene>
    <name evidence="5" type="ORF">Gferi_15505</name>
</gene>
<reference evidence="5 6" key="1">
    <citation type="submission" date="2016-09" db="EMBL/GenBank/DDBJ databases">
        <title>Genomic analysis reveals versatility of anaerobic energy metabolism of Geosporobacter ferrireducens IRF9 of phylum Firmicutes.</title>
        <authorList>
            <person name="Kim S.-J."/>
        </authorList>
    </citation>
    <scope>NUCLEOTIDE SEQUENCE [LARGE SCALE GENOMIC DNA]</scope>
    <source>
        <strain evidence="5 6">IRF9</strain>
    </source>
</reference>
<keyword evidence="2" id="KW-1133">Transmembrane helix</keyword>
<dbReference type="InterPro" id="IPR035919">
    <property type="entry name" value="EAL_sf"/>
</dbReference>
<evidence type="ECO:0000313" key="5">
    <source>
        <dbReference type="EMBL" id="AOT70835.1"/>
    </source>
</evidence>
<feature type="domain" description="GGDEF" evidence="4">
    <location>
        <begin position="187"/>
        <end position="320"/>
    </location>
</feature>
<dbReference type="PANTHER" id="PTHR33121:SF70">
    <property type="entry name" value="SIGNALING PROTEIN YKOW"/>
    <property type="match status" value="1"/>
</dbReference>
<dbReference type="SMART" id="SM00267">
    <property type="entry name" value="GGDEF"/>
    <property type="match status" value="1"/>
</dbReference>
<dbReference type="SMART" id="SM00052">
    <property type="entry name" value="EAL"/>
    <property type="match status" value="1"/>
</dbReference>
<evidence type="ECO:0000256" key="2">
    <source>
        <dbReference type="SAM" id="Phobius"/>
    </source>
</evidence>
<keyword evidence="2" id="KW-0812">Transmembrane</keyword>
<dbReference type="KEGG" id="gfe:Gferi_15505"/>
<dbReference type="RefSeq" id="WP_069978034.1">
    <property type="nucleotide sequence ID" value="NZ_CP017269.1"/>
</dbReference>
<dbReference type="STRING" id="1424294.Gferi_15505"/>
<evidence type="ECO:0000259" key="4">
    <source>
        <dbReference type="PROSITE" id="PS50887"/>
    </source>
</evidence>
<feature type="domain" description="EAL" evidence="3">
    <location>
        <begin position="329"/>
        <end position="583"/>
    </location>
</feature>
<dbReference type="GO" id="GO:0071111">
    <property type="term" value="F:cyclic-guanylate-specific phosphodiesterase activity"/>
    <property type="evidence" value="ECO:0007669"/>
    <property type="project" value="InterPro"/>
</dbReference>
<feature type="transmembrane region" description="Helical" evidence="2">
    <location>
        <begin position="82"/>
        <end position="99"/>
    </location>
</feature>
<dbReference type="InterPro" id="IPR001633">
    <property type="entry name" value="EAL_dom"/>
</dbReference>
<dbReference type="CDD" id="cd01948">
    <property type="entry name" value="EAL"/>
    <property type="match status" value="1"/>
</dbReference>
<dbReference type="InterPro" id="IPR050706">
    <property type="entry name" value="Cyclic-di-GMP_PDE-like"/>
</dbReference>
<dbReference type="InterPro" id="IPR029787">
    <property type="entry name" value="Nucleotide_cyclase"/>
</dbReference>
<evidence type="ECO:0008006" key="7">
    <source>
        <dbReference type="Google" id="ProtNLM"/>
    </source>
</evidence>
<dbReference type="PROSITE" id="PS50887">
    <property type="entry name" value="GGDEF"/>
    <property type="match status" value="1"/>
</dbReference>
<accession>A0A1D8GIT9</accession>
<dbReference type="FunFam" id="3.20.20.450:FF:000001">
    <property type="entry name" value="Cyclic di-GMP phosphodiesterase yahA"/>
    <property type="match status" value="1"/>
</dbReference>